<dbReference type="EMBL" id="LUCM01001756">
    <property type="protein sequence ID" value="KAA0198413.1"/>
    <property type="molecule type" value="Genomic_DNA"/>
</dbReference>
<keyword evidence="3" id="KW-0677">Repeat</keyword>
<dbReference type="PANTHER" id="PTHR24028">
    <property type="entry name" value="CADHERIN-87A"/>
    <property type="match status" value="1"/>
</dbReference>
<sequence length="325" mass="35844">MLISCAEPVPTVTYNLADETPPDAVVGNIADSLLPSFGRNVSFVLMISKHFQYLSDFFRLTSYGDLITLRQIDRDNTNEVCGPLVCCKQTACEINATVFFHDIDDSSETQPVPIIAEEKHNGLAAPQGTVQLIIRINDANDNAPHFLPPDFPATTKNNNPNWEQPFLIYLLEGESMGLEPLPMAVDADSQANGVVEYRLIEFGGAVQTERKPSVSVITKCPLNRQVPLNCSGQNGVDTLVPFLTRLRPLDYEDEYDRQISGILLAVDGGSPPLTGSLSIVIHLLDVNDHSPVFNYSTEDLRTFRPSAQETFENITVAMPAYGFRL</sequence>
<feature type="domain" description="Cadherin" evidence="9">
    <location>
        <begin position="184"/>
        <end position="293"/>
    </location>
</feature>
<feature type="domain" description="Cadherin" evidence="9">
    <location>
        <begin position="30"/>
        <end position="146"/>
    </location>
</feature>
<evidence type="ECO:0000256" key="5">
    <source>
        <dbReference type="ARBA" id="ARBA00022989"/>
    </source>
</evidence>
<comment type="subcellular location">
    <subcellularLocation>
        <location evidence="1">Membrane</location>
        <topology evidence="1">Single-pass membrane protein</topology>
    </subcellularLocation>
</comment>
<dbReference type="PROSITE" id="PS50268">
    <property type="entry name" value="CADHERIN_2"/>
    <property type="match status" value="2"/>
</dbReference>
<dbReference type="InterPro" id="IPR002126">
    <property type="entry name" value="Cadherin-like_dom"/>
</dbReference>
<dbReference type="Proteomes" id="UP000728185">
    <property type="component" value="Unassembled WGS sequence"/>
</dbReference>
<evidence type="ECO:0000256" key="1">
    <source>
        <dbReference type="ARBA" id="ARBA00004167"/>
    </source>
</evidence>
<reference evidence="10" key="1">
    <citation type="submission" date="2019-05" db="EMBL/GenBank/DDBJ databases">
        <title>Annotation for the trematode Fasciolopsis buski.</title>
        <authorList>
            <person name="Choi Y.-J."/>
        </authorList>
    </citation>
    <scope>NUCLEOTIDE SEQUENCE</scope>
    <source>
        <strain evidence="10">HT</strain>
        <tissue evidence="10">Whole worm</tissue>
    </source>
</reference>
<dbReference type="SUPFAM" id="SSF49313">
    <property type="entry name" value="Cadherin-like"/>
    <property type="match status" value="1"/>
</dbReference>
<evidence type="ECO:0000313" key="10">
    <source>
        <dbReference type="EMBL" id="KAA0198413.1"/>
    </source>
</evidence>
<dbReference type="PROSITE" id="PS00232">
    <property type="entry name" value="CADHERIN_1"/>
    <property type="match status" value="2"/>
</dbReference>
<dbReference type="InterPro" id="IPR020894">
    <property type="entry name" value="Cadherin_CS"/>
</dbReference>
<organism evidence="10 11">
    <name type="scientific">Fasciolopsis buskii</name>
    <dbReference type="NCBI Taxonomy" id="27845"/>
    <lineage>
        <taxon>Eukaryota</taxon>
        <taxon>Metazoa</taxon>
        <taxon>Spiralia</taxon>
        <taxon>Lophotrochozoa</taxon>
        <taxon>Platyhelminthes</taxon>
        <taxon>Trematoda</taxon>
        <taxon>Digenea</taxon>
        <taxon>Plagiorchiida</taxon>
        <taxon>Echinostomata</taxon>
        <taxon>Echinostomatoidea</taxon>
        <taxon>Fasciolidae</taxon>
        <taxon>Fasciolopsis</taxon>
    </lineage>
</organism>
<gene>
    <name evidence="10" type="ORF">FBUS_02977</name>
</gene>
<dbReference type="GO" id="GO:0005509">
    <property type="term" value="F:calcium ion binding"/>
    <property type="evidence" value="ECO:0007669"/>
    <property type="project" value="UniProtKB-UniRule"/>
</dbReference>
<dbReference type="OrthoDB" id="6252479at2759"/>
<keyword evidence="2" id="KW-0812">Transmembrane</keyword>
<keyword evidence="7" id="KW-0325">Glycoprotein</keyword>
<protein>
    <submittedName>
        <fullName evidence="10">Putative cadherin</fullName>
    </submittedName>
</protein>
<dbReference type="InterPro" id="IPR015919">
    <property type="entry name" value="Cadherin-like_sf"/>
</dbReference>
<evidence type="ECO:0000256" key="7">
    <source>
        <dbReference type="ARBA" id="ARBA00023180"/>
    </source>
</evidence>
<dbReference type="SMART" id="SM00112">
    <property type="entry name" value="CA"/>
    <property type="match status" value="1"/>
</dbReference>
<evidence type="ECO:0000256" key="2">
    <source>
        <dbReference type="ARBA" id="ARBA00022692"/>
    </source>
</evidence>
<dbReference type="PRINTS" id="PR00205">
    <property type="entry name" value="CADHERIN"/>
</dbReference>
<evidence type="ECO:0000256" key="3">
    <source>
        <dbReference type="ARBA" id="ARBA00022737"/>
    </source>
</evidence>
<evidence type="ECO:0000256" key="6">
    <source>
        <dbReference type="ARBA" id="ARBA00023136"/>
    </source>
</evidence>
<evidence type="ECO:0000256" key="8">
    <source>
        <dbReference type="PROSITE-ProRule" id="PRU00043"/>
    </source>
</evidence>
<proteinExistence type="predicted"/>
<accession>A0A8E0VNC9</accession>
<evidence type="ECO:0000313" key="11">
    <source>
        <dbReference type="Proteomes" id="UP000728185"/>
    </source>
</evidence>
<evidence type="ECO:0000256" key="4">
    <source>
        <dbReference type="ARBA" id="ARBA00022837"/>
    </source>
</evidence>
<keyword evidence="4 8" id="KW-0106">Calcium</keyword>
<dbReference type="InterPro" id="IPR050174">
    <property type="entry name" value="Protocadherin/Cadherin-CA"/>
</dbReference>
<dbReference type="Gene3D" id="2.60.40.60">
    <property type="entry name" value="Cadherins"/>
    <property type="match status" value="2"/>
</dbReference>
<dbReference type="PANTHER" id="PTHR24028:SF146">
    <property type="entry name" value="CADHERIN 96CB, ISOFORM D-RELATED"/>
    <property type="match status" value="1"/>
</dbReference>
<dbReference type="AlphaFoldDB" id="A0A8E0VNC9"/>
<evidence type="ECO:0000259" key="9">
    <source>
        <dbReference type="PROSITE" id="PS50268"/>
    </source>
</evidence>
<dbReference type="GO" id="GO:0005886">
    <property type="term" value="C:plasma membrane"/>
    <property type="evidence" value="ECO:0007669"/>
    <property type="project" value="InterPro"/>
</dbReference>
<keyword evidence="5" id="KW-1133">Transmembrane helix</keyword>
<dbReference type="CDD" id="cd11304">
    <property type="entry name" value="Cadherin_repeat"/>
    <property type="match status" value="1"/>
</dbReference>
<keyword evidence="6" id="KW-0472">Membrane</keyword>
<comment type="caution">
    <text evidence="10">The sequence shown here is derived from an EMBL/GenBank/DDBJ whole genome shotgun (WGS) entry which is preliminary data.</text>
</comment>
<keyword evidence="11" id="KW-1185">Reference proteome</keyword>
<dbReference type="GO" id="GO:0007156">
    <property type="term" value="P:homophilic cell adhesion via plasma membrane adhesion molecules"/>
    <property type="evidence" value="ECO:0007669"/>
    <property type="project" value="InterPro"/>
</dbReference>
<name>A0A8E0VNC9_9TREM</name>